<name>A0A075JH28_9MICO</name>
<dbReference type="Gene3D" id="3.10.129.10">
    <property type="entry name" value="Hotdog Thioesterase"/>
    <property type="match status" value="1"/>
</dbReference>
<protein>
    <submittedName>
        <fullName evidence="1">Thioesterase</fullName>
    </submittedName>
</protein>
<dbReference type="GeneID" id="41841317"/>
<proteinExistence type="predicted"/>
<dbReference type="HOGENOM" id="CLU_102543_2_1_11"/>
<dbReference type="InterPro" id="IPR029069">
    <property type="entry name" value="HotDog_dom_sf"/>
</dbReference>
<dbReference type="EMBL" id="CP008889">
    <property type="protein sequence ID" value="AIF41095.1"/>
    <property type="molecule type" value="Genomic_DNA"/>
</dbReference>
<dbReference type="OrthoDB" id="793353at2"/>
<dbReference type="RefSeq" id="WP_038568687.1">
    <property type="nucleotide sequence ID" value="NZ_CAKZHM010000010.1"/>
</dbReference>
<reference evidence="1 2" key="1">
    <citation type="submission" date="2014-07" db="EMBL/GenBank/DDBJ databases">
        <title>Genome Sequencing of Dermacoccus nishinomiyaensis.</title>
        <authorList>
            <person name="Hong K.W."/>
            <person name="Chan K.G."/>
        </authorList>
    </citation>
    <scope>NUCLEOTIDE SEQUENCE [LARGE SCALE GENOMIC DNA]</scope>
    <source>
        <strain evidence="1 2">M25</strain>
    </source>
</reference>
<organism evidence="1 2">
    <name type="scientific">Dermacoccus nishinomiyaensis</name>
    <dbReference type="NCBI Taxonomy" id="1274"/>
    <lineage>
        <taxon>Bacteria</taxon>
        <taxon>Bacillati</taxon>
        <taxon>Actinomycetota</taxon>
        <taxon>Actinomycetes</taxon>
        <taxon>Micrococcales</taxon>
        <taxon>Dermacoccaceae</taxon>
        <taxon>Dermacoccus</taxon>
    </lineage>
</organism>
<dbReference type="SUPFAM" id="SSF54637">
    <property type="entry name" value="Thioesterase/thiol ester dehydrase-isomerase"/>
    <property type="match status" value="1"/>
</dbReference>
<dbReference type="Pfam" id="PF14539">
    <property type="entry name" value="DUF4442"/>
    <property type="match status" value="1"/>
</dbReference>
<keyword evidence="2" id="KW-1185">Reference proteome</keyword>
<accession>A0A075JH28</accession>
<dbReference type="InterPro" id="IPR027961">
    <property type="entry name" value="DUF4442"/>
</dbReference>
<sequence length="159" mass="17505">MNQVYGMYKKLTAKNDKAGRAAFSAAFALKAPYFRTVAPMIQTMEPHRGVVKIKKWWGVQNHIGTVHAIAIANGMECAMGLLAEATTPDDMRWIPKGITLDYVAKTPGDIECVAETTPEDWDKEPPFQVDVKVTGRLVKDGTVAVEGIIPIYVSAKKKK</sequence>
<dbReference type="eggNOG" id="COG2050">
    <property type="taxonomic scope" value="Bacteria"/>
</dbReference>
<dbReference type="KEGG" id="dni:HX89_09210"/>
<dbReference type="AlphaFoldDB" id="A0A075JH28"/>
<dbReference type="Proteomes" id="UP000027986">
    <property type="component" value="Chromosome"/>
</dbReference>
<evidence type="ECO:0000313" key="2">
    <source>
        <dbReference type="Proteomes" id="UP000027986"/>
    </source>
</evidence>
<evidence type="ECO:0000313" key="1">
    <source>
        <dbReference type="EMBL" id="AIF41095.1"/>
    </source>
</evidence>
<gene>
    <name evidence="1" type="ORF">HX89_09210</name>
</gene>